<evidence type="ECO:0000313" key="4">
    <source>
        <dbReference type="Proteomes" id="UP000546464"/>
    </source>
</evidence>
<evidence type="ECO:0000256" key="2">
    <source>
        <dbReference type="SAM" id="Phobius"/>
    </source>
</evidence>
<dbReference type="EMBL" id="JACHVB010000035">
    <property type="protein sequence ID" value="MBC2595377.1"/>
    <property type="molecule type" value="Genomic_DNA"/>
</dbReference>
<sequence length="121" mass="12574">MEISREDLLKQKAALEQQLQLVNHLLAQSGADEADAPPASPLRTTTSQQPVSGPPGILPAPAAPHTPSASGDGPSPLYAPETPPKDLGTFSTGQKIGCLAIGIGICIGILFAFFVLPYLIY</sequence>
<feature type="compositionally biased region" description="Polar residues" evidence="1">
    <location>
        <begin position="42"/>
        <end position="51"/>
    </location>
</feature>
<organism evidence="3 4">
    <name type="scientific">Ruficoccus amylovorans</name>
    <dbReference type="NCBI Taxonomy" id="1804625"/>
    <lineage>
        <taxon>Bacteria</taxon>
        <taxon>Pseudomonadati</taxon>
        <taxon>Verrucomicrobiota</taxon>
        <taxon>Opitutia</taxon>
        <taxon>Puniceicoccales</taxon>
        <taxon>Cerasicoccaceae</taxon>
        <taxon>Ruficoccus</taxon>
    </lineage>
</organism>
<dbReference type="Proteomes" id="UP000546464">
    <property type="component" value="Unassembled WGS sequence"/>
</dbReference>
<feature type="region of interest" description="Disordered" evidence="1">
    <location>
        <begin position="30"/>
        <end position="86"/>
    </location>
</feature>
<feature type="transmembrane region" description="Helical" evidence="2">
    <location>
        <begin position="96"/>
        <end position="120"/>
    </location>
</feature>
<keyword evidence="2" id="KW-0812">Transmembrane</keyword>
<evidence type="ECO:0000256" key="1">
    <source>
        <dbReference type="SAM" id="MobiDB-lite"/>
    </source>
</evidence>
<proteinExistence type="predicted"/>
<keyword evidence="2" id="KW-1133">Transmembrane helix</keyword>
<keyword evidence="2" id="KW-0472">Membrane</keyword>
<reference evidence="3 4" key="1">
    <citation type="submission" date="2020-07" db="EMBL/GenBank/DDBJ databases">
        <authorList>
            <person name="Feng X."/>
        </authorList>
    </citation>
    <scope>NUCLEOTIDE SEQUENCE [LARGE SCALE GENOMIC DNA]</scope>
    <source>
        <strain evidence="3 4">JCM31066</strain>
    </source>
</reference>
<protein>
    <submittedName>
        <fullName evidence="3">Uncharacterized protein</fullName>
    </submittedName>
</protein>
<gene>
    <name evidence="3" type="ORF">H5P28_14005</name>
</gene>
<comment type="caution">
    <text evidence="3">The sequence shown here is derived from an EMBL/GenBank/DDBJ whole genome shotgun (WGS) entry which is preliminary data.</text>
</comment>
<dbReference type="AlphaFoldDB" id="A0A842HIN2"/>
<evidence type="ECO:0000313" key="3">
    <source>
        <dbReference type="EMBL" id="MBC2595377.1"/>
    </source>
</evidence>
<name>A0A842HIN2_9BACT</name>
<keyword evidence="4" id="KW-1185">Reference proteome</keyword>
<feature type="compositionally biased region" description="Pro residues" evidence="1">
    <location>
        <begin position="52"/>
        <end position="64"/>
    </location>
</feature>
<dbReference type="RefSeq" id="WP_185676328.1">
    <property type="nucleotide sequence ID" value="NZ_JACHVB010000035.1"/>
</dbReference>
<accession>A0A842HIN2</accession>